<accession>A0A3P9NBJ5</accession>
<protein>
    <recommendedName>
        <fullName evidence="2">C-type lectin domain-containing protein</fullName>
    </recommendedName>
</protein>
<dbReference type="PRINTS" id="PR01504">
    <property type="entry name" value="PNCREATITSAP"/>
</dbReference>
<dbReference type="Ensembl" id="ENSPRET00000006987.1">
    <property type="protein sequence ID" value="ENSPREP00000006897.1"/>
    <property type="gene ID" value="ENSPREG00000004752.1"/>
</dbReference>
<keyword evidence="4" id="KW-1185">Reference proteome</keyword>
<reference evidence="3" key="3">
    <citation type="submission" date="2025-09" db="UniProtKB">
        <authorList>
            <consortium name="Ensembl"/>
        </authorList>
    </citation>
    <scope>IDENTIFICATION</scope>
    <source>
        <strain evidence="3">Guanapo</strain>
    </source>
</reference>
<feature type="domain" description="C-type lectin" evidence="2">
    <location>
        <begin position="37"/>
        <end position="153"/>
    </location>
</feature>
<dbReference type="SMART" id="SM00034">
    <property type="entry name" value="CLECT"/>
    <property type="match status" value="1"/>
</dbReference>
<evidence type="ECO:0000313" key="3">
    <source>
        <dbReference type="Ensembl" id="ENSPREP00000006897.1"/>
    </source>
</evidence>
<reference evidence="3" key="2">
    <citation type="submission" date="2025-08" db="UniProtKB">
        <authorList>
            <consortium name="Ensembl"/>
        </authorList>
    </citation>
    <scope>IDENTIFICATION</scope>
    <source>
        <strain evidence="3">Guanapo</strain>
    </source>
</reference>
<feature type="chain" id="PRO_5018258421" description="C-type lectin domain-containing protein" evidence="1">
    <location>
        <begin position="17"/>
        <end position="156"/>
    </location>
</feature>
<dbReference type="InterPro" id="IPR001304">
    <property type="entry name" value="C-type_lectin-like"/>
</dbReference>
<dbReference type="SUPFAM" id="SSF56436">
    <property type="entry name" value="C-type lectin-like"/>
    <property type="match status" value="1"/>
</dbReference>
<dbReference type="Pfam" id="PF00059">
    <property type="entry name" value="Lectin_C"/>
    <property type="match status" value="1"/>
</dbReference>
<proteinExistence type="predicted"/>
<evidence type="ECO:0000259" key="2">
    <source>
        <dbReference type="PROSITE" id="PS50041"/>
    </source>
</evidence>
<dbReference type="GeneTree" id="ENSGT01150000286973"/>
<dbReference type="Proteomes" id="UP000242638">
    <property type="component" value="Unassembled WGS sequence"/>
</dbReference>
<reference evidence="4" key="1">
    <citation type="submission" date="2013-11" db="EMBL/GenBank/DDBJ databases">
        <title>The genomic landscape of the Guanapo guppy.</title>
        <authorList>
            <person name="Kuenstner A."/>
            <person name="Dreyer C."/>
        </authorList>
    </citation>
    <scope>NUCLEOTIDE SEQUENCE</scope>
    <source>
        <strain evidence="4">Guanapo</strain>
    </source>
</reference>
<organism evidence="3 4">
    <name type="scientific">Poecilia reticulata</name>
    <name type="common">Guppy</name>
    <name type="synonym">Acanthophacelus reticulatus</name>
    <dbReference type="NCBI Taxonomy" id="8081"/>
    <lineage>
        <taxon>Eukaryota</taxon>
        <taxon>Metazoa</taxon>
        <taxon>Chordata</taxon>
        <taxon>Craniata</taxon>
        <taxon>Vertebrata</taxon>
        <taxon>Euteleostomi</taxon>
        <taxon>Actinopterygii</taxon>
        <taxon>Neopterygii</taxon>
        <taxon>Teleostei</taxon>
        <taxon>Neoteleostei</taxon>
        <taxon>Acanthomorphata</taxon>
        <taxon>Ovalentaria</taxon>
        <taxon>Atherinomorphae</taxon>
        <taxon>Cyprinodontiformes</taxon>
        <taxon>Poeciliidae</taxon>
        <taxon>Poeciliinae</taxon>
        <taxon>Poecilia</taxon>
    </lineage>
</organism>
<dbReference type="Gene3D" id="3.10.100.10">
    <property type="entry name" value="Mannose-Binding Protein A, subunit A"/>
    <property type="match status" value="1"/>
</dbReference>
<dbReference type="InterPro" id="IPR016186">
    <property type="entry name" value="C-type_lectin-like/link_sf"/>
</dbReference>
<dbReference type="AlphaFoldDB" id="A0A3P9NBJ5"/>
<dbReference type="PANTHER" id="PTHR22803">
    <property type="entry name" value="MANNOSE, PHOSPHOLIPASE, LECTIN RECEPTOR RELATED"/>
    <property type="match status" value="1"/>
</dbReference>
<dbReference type="OMA" id="TENACMA"/>
<evidence type="ECO:0000256" key="1">
    <source>
        <dbReference type="SAM" id="SignalP"/>
    </source>
</evidence>
<dbReference type="PROSITE" id="PS50041">
    <property type="entry name" value="C_TYPE_LECTIN_2"/>
    <property type="match status" value="1"/>
</dbReference>
<dbReference type="InterPro" id="IPR050111">
    <property type="entry name" value="C-type_lectin/snaclec_domain"/>
</dbReference>
<sequence>MAAGLVFTLLLGLSFGLWDGVDVTPAELDCPAGWSWFDHRCFVFVPYQMTWAAAEKYCLSLDGHLASYHNIAEYNFIRELVLRVSGKHTSSWVGGYDAPQEGTWLWSDGSKFIFTNWHGGEPSNGENEDCMDINAYDYVDDVICGNTLPFICVRPL</sequence>
<keyword evidence="1" id="KW-0732">Signal</keyword>
<name>A0A3P9NBJ5_POERE</name>
<evidence type="ECO:0000313" key="4">
    <source>
        <dbReference type="Proteomes" id="UP000242638"/>
    </source>
</evidence>
<dbReference type="InterPro" id="IPR016187">
    <property type="entry name" value="CTDL_fold"/>
</dbReference>
<dbReference type="CDD" id="cd00037">
    <property type="entry name" value="CLECT"/>
    <property type="match status" value="1"/>
</dbReference>
<feature type="signal peptide" evidence="1">
    <location>
        <begin position="1"/>
        <end position="16"/>
    </location>
</feature>